<accession>A0A4R3MSI6</accession>
<sequence length="340" mass="40537">MKEFRVLIYKEGFENLNMSRMLRGDILRRWKDIYEQYMSFSENPYFEDTFGHSVHHYTDIHALMSILRNRKLWLSDSDFLNDRNEVKYTLDLISNICYKEFDFNSREMNKIFDYVSRPTWNGQQVFIMSFSEQDDLLPLWSYYSQVDGYNISFNPPELISASRQNLDVDYKSNREVHKVSALDRVKINLSKVIYNEEQQTEIITKITKLMKKAVIDYRQGLLSGYMINKLLIEYAGILRFYSLNFKQIHFEPEQETRLTVLLEDKNLLKQYLNHRSSNGIVIPYIELNFSVDQFNSVVKKIMIGPKNNLDVSEKGLKSFLYHEDYKESIQITKSLIPLRF</sequence>
<reference evidence="1 2" key="1">
    <citation type="submission" date="2019-03" db="EMBL/GenBank/DDBJ databases">
        <title>Genomic Encyclopedia of Type Strains, Phase IV (KMG-IV): sequencing the most valuable type-strain genomes for metagenomic binning, comparative biology and taxonomic classification.</title>
        <authorList>
            <person name="Goeker M."/>
        </authorList>
    </citation>
    <scope>NUCLEOTIDE SEQUENCE [LARGE SCALE GENOMIC DNA]</scope>
    <source>
        <strain evidence="1 2">DSM 24629</strain>
    </source>
</reference>
<protein>
    <submittedName>
        <fullName evidence="1">DUF2971 family protein</fullName>
    </submittedName>
</protein>
<dbReference type="InterPro" id="IPR021352">
    <property type="entry name" value="DUF2971"/>
</dbReference>
<organism evidence="1 2">
    <name type="scientific">Natranaerovirga pectinivora</name>
    <dbReference type="NCBI Taxonomy" id="682400"/>
    <lineage>
        <taxon>Bacteria</taxon>
        <taxon>Bacillati</taxon>
        <taxon>Bacillota</taxon>
        <taxon>Clostridia</taxon>
        <taxon>Lachnospirales</taxon>
        <taxon>Natranaerovirgaceae</taxon>
        <taxon>Natranaerovirga</taxon>
    </lineage>
</organism>
<dbReference type="EMBL" id="SMAL01000002">
    <property type="protein sequence ID" value="TCT15994.1"/>
    <property type="molecule type" value="Genomic_DNA"/>
</dbReference>
<keyword evidence="2" id="KW-1185">Reference proteome</keyword>
<dbReference type="Proteomes" id="UP000294902">
    <property type="component" value="Unassembled WGS sequence"/>
</dbReference>
<name>A0A4R3MSI6_9FIRM</name>
<dbReference type="OrthoDB" id="3034312at2"/>
<comment type="caution">
    <text evidence="1">The sequence shown here is derived from an EMBL/GenBank/DDBJ whole genome shotgun (WGS) entry which is preliminary data.</text>
</comment>
<evidence type="ECO:0000313" key="1">
    <source>
        <dbReference type="EMBL" id="TCT15994.1"/>
    </source>
</evidence>
<dbReference type="Pfam" id="PF11185">
    <property type="entry name" value="DUF2971"/>
    <property type="match status" value="1"/>
</dbReference>
<gene>
    <name evidence="1" type="ORF">EDC18_1028</name>
</gene>
<dbReference type="AlphaFoldDB" id="A0A4R3MSI6"/>
<evidence type="ECO:0000313" key="2">
    <source>
        <dbReference type="Proteomes" id="UP000294902"/>
    </source>
</evidence>
<proteinExistence type="predicted"/>